<dbReference type="GO" id="GO:0003697">
    <property type="term" value="F:single-stranded DNA binding"/>
    <property type="evidence" value="ECO:0007669"/>
    <property type="project" value="TreeGrafter"/>
</dbReference>
<feature type="compositionally biased region" description="Polar residues" evidence="6">
    <location>
        <begin position="711"/>
        <end position="729"/>
    </location>
</feature>
<dbReference type="Pfam" id="PF10405">
    <property type="entry name" value="BHD_3"/>
    <property type="match status" value="1"/>
</dbReference>
<proteinExistence type="inferred from homology"/>
<keyword evidence="4" id="KW-0234">DNA repair</keyword>
<evidence type="ECO:0000256" key="5">
    <source>
        <dbReference type="ARBA" id="ARBA00023242"/>
    </source>
</evidence>
<dbReference type="Pfam" id="PF01841">
    <property type="entry name" value="Transglut_core"/>
    <property type="match status" value="1"/>
</dbReference>
<reference evidence="10 11" key="1">
    <citation type="submission" date="2020-01" db="EMBL/GenBank/DDBJ databases">
        <authorList>
            <person name="Gupta K D."/>
        </authorList>
    </citation>
    <scope>NUCLEOTIDE SEQUENCE [LARGE SCALE GENOMIC DNA]</scope>
</reference>
<dbReference type="InterPro" id="IPR018325">
    <property type="entry name" value="Rad4/PNGase_transGLS-fold"/>
</dbReference>
<dbReference type="GO" id="GO:0071942">
    <property type="term" value="C:XPC complex"/>
    <property type="evidence" value="ECO:0007669"/>
    <property type="project" value="TreeGrafter"/>
</dbReference>
<dbReference type="InterPro" id="IPR036985">
    <property type="entry name" value="Transglutaminase-like_sf"/>
</dbReference>
<feature type="region of interest" description="Disordered" evidence="6">
    <location>
        <begin position="1"/>
        <end position="24"/>
    </location>
</feature>
<feature type="region of interest" description="Disordered" evidence="6">
    <location>
        <begin position="711"/>
        <end position="761"/>
    </location>
</feature>
<dbReference type="FunFam" id="3.30.70.2460:FF:000001">
    <property type="entry name" value="DNA repair protein Rad4 family"/>
    <property type="match status" value="1"/>
</dbReference>
<dbReference type="SMART" id="SM01030">
    <property type="entry name" value="BHD_1"/>
    <property type="match status" value="1"/>
</dbReference>
<evidence type="ECO:0000259" key="8">
    <source>
        <dbReference type="SMART" id="SM01031"/>
    </source>
</evidence>
<dbReference type="Pfam" id="PF10404">
    <property type="entry name" value="BHD_2"/>
    <property type="match status" value="1"/>
</dbReference>
<evidence type="ECO:0000256" key="3">
    <source>
        <dbReference type="ARBA" id="ARBA00022763"/>
    </source>
</evidence>
<name>A0A8S0XHU4_CYCAE</name>
<dbReference type="InterPro" id="IPR018327">
    <property type="entry name" value="BHD_2"/>
</dbReference>
<accession>A0A8S0XHU4</accession>
<dbReference type="InterPro" id="IPR002931">
    <property type="entry name" value="Transglutaminase-like"/>
</dbReference>
<feature type="region of interest" description="Disordered" evidence="6">
    <location>
        <begin position="238"/>
        <end position="299"/>
    </location>
</feature>
<dbReference type="Pfam" id="PF10403">
    <property type="entry name" value="BHD_1"/>
    <property type="match status" value="1"/>
</dbReference>
<dbReference type="GO" id="GO:0006298">
    <property type="term" value="P:mismatch repair"/>
    <property type="evidence" value="ECO:0007669"/>
    <property type="project" value="TreeGrafter"/>
</dbReference>
<feature type="compositionally biased region" description="Polar residues" evidence="6">
    <location>
        <begin position="926"/>
        <end position="941"/>
    </location>
</feature>
<dbReference type="Gene3D" id="3.90.260.10">
    <property type="entry name" value="Transglutaminase-like"/>
    <property type="match status" value="1"/>
</dbReference>
<feature type="compositionally biased region" description="Low complexity" evidence="6">
    <location>
        <begin position="948"/>
        <end position="965"/>
    </location>
</feature>
<dbReference type="Proteomes" id="UP000467700">
    <property type="component" value="Unassembled WGS sequence"/>
</dbReference>
<protein>
    <recommendedName>
        <fullName evidence="12">Rad4-domain-containing protein</fullName>
    </recommendedName>
</protein>
<evidence type="ECO:0000313" key="11">
    <source>
        <dbReference type="Proteomes" id="UP000467700"/>
    </source>
</evidence>
<feature type="compositionally biased region" description="Acidic residues" evidence="6">
    <location>
        <begin position="1008"/>
        <end position="1035"/>
    </location>
</feature>
<gene>
    <name evidence="10" type="ORF">AAE3_LOCUS5115</name>
</gene>
<dbReference type="SMART" id="SM01032">
    <property type="entry name" value="BHD_3"/>
    <property type="match status" value="1"/>
</dbReference>
<dbReference type="Gene3D" id="2.20.20.110">
    <property type="entry name" value="Rad4, beta-hairpin domain BHD1"/>
    <property type="match status" value="1"/>
</dbReference>
<feature type="domain" description="Rad4 beta-hairpin" evidence="9">
    <location>
        <begin position="598"/>
        <end position="672"/>
    </location>
</feature>
<feature type="region of interest" description="Disordered" evidence="6">
    <location>
        <begin position="900"/>
        <end position="1096"/>
    </location>
</feature>
<evidence type="ECO:0000256" key="4">
    <source>
        <dbReference type="ARBA" id="ARBA00023204"/>
    </source>
</evidence>
<dbReference type="InterPro" id="IPR038765">
    <property type="entry name" value="Papain-like_cys_pep_sf"/>
</dbReference>
<keyword evidence="11" id="KW-1185">Reference proteome</keyword>
<dbReference type="GO" id="GO:0005737">
    <property type="term" value="C:cytoplasm"/>
    <property type="evidence" value="ECO:0007669"/>
    <property type="project" value="TreeGrafter"/>
</dbReference>
<dbReference type="InterPro" id="IPR018326">
    <property type="entry name" value="Rad4_beta-hairpin_dom1"/>
</dbReference>
<evidence type="ECO:0008006" key="12">
    <source>
        <dbReference type="Google" id="ProtNLM"/>
    </source>
</evidence>
<dbReference type="PANTHER" id="PTHR12135:SF0">
    <property type="entry name" value="DNA REPAIR PROTEIN COMPLEMENTING XP-C CELLS"/>
    <property type="match status" value="1"/>
</dbReference>
<evidence type="ECO:0000256" key="6">
    <source>
        <dbReference type="SAM" id="MobiDB-lite"/>
    </source>
</evidence>
<feature type="compositionally biased region" description="Basic and acidic residues" evidence="6">
    <location>
        <begin position="244"/>
        <end position="258"/>
    </location>
</feature>
<feature type="compositionally biased region" description="Basic and acidic residues" evidence="6">
    <location>
        <begin position="730"/>
        <end position="743"/>
    </location>
</feature>
<keyword evidence="3" id="KW-0227">DNA damage</keyword>
<keyword evidence="5" id="KW-0539">Nucleus</keyword>
<evidence type="ECO:0000256" key="2">
    <source>
        <dbReference type="ARBA" id="ARBA00009525"/>
    </source>
</evidence>
<comment type="subcellular location">
    <subcellularLocation>
        <location evidence="1">Nucleus</location>
    </subcellularLocation>
</comment>
<feature type="compositionally biased region" description="Basic residues" evidence="6">
    <location>
        <begin position="971"/>
        <end position="988"/>
    </location>
</feature>
<comment type="caution">
    <text evidence="10">The sequence shown here is derived from an EMBL/GenBank/DDBJ whole genome shotgun (WGS) entry which is preliminary data.</text>
</comment>
<dbReference type="Pfam" id="PF03835">
    <property type="entry name" value="Rad4"/>
    <property type="match status" value="1"/>
</dbReference>
<comment type="similarity">
    <text evidence="2">Belongs to the XPC family.</text>
</comment>
<dbReference type="PANTHER" id="PTHR12135">
    <property type="entry name" value="DNA REPAIR PROTEIN XP-C / RAD4"/>
    <property type="match status" value="1"/>
</dbReference>
<dbReference type="InterPro" id="IPR018328">
    <property type="entry name" value="Rad4_beta-hairpin_dom3"/>
</dbReference>
<evidence type="ECO:0000313" key="10">
    <source>
        <dbReference type="EMBL" id="CAA7262889.1"/>
    </source>
</evidence>
<organism evidence="10 11">
    <name type="scientific">Cyclocybe aegerita</name>
    <name type="common">Black poplar mushroom</name>
    <name type="synonym">Agrocybe aegerita</name>
    <dbReference type="NCBI Taxonomy" id="1973307"/>
    <lineage>
        <taxon>Eukaryota</taxon>
        <taxon>Fungi</taxon>
        <taxon>Dikarya</taxon>
        <taxon>Basidiomycota</taxon>
        <taxon>Agaricomycotina</taxon>
        <taxon>Agaricomycetes</taxon>
        <taxon>Agaricomycetidae</taxon>
        <taxon>Agaricales</taxon>
        <taxon>Agaricineae</taxon>
        <taxon>Bolbitiaceae</taxon>
        <taxon>Cyclocybe</taxon>
    </lineage>
</organism>
<evidence type="ECO:0000259" key="7">
    <source>
        <dbReference type="SMART" id="SM01030"/>
    </source>
</evidence>
<dbReference type="SUPFAM" id="SSF54001">
    <property type="entry name" value="Cysteine proteinases"/>
    <property type="match status" value="1"/>
</dbReference>
<feature type="compositionally biased region" description="Polar residues" evidence="6">
    <location>
        <begin position="906"/>
        <end position="915"/>
    </location>
</feature>
<dbReference type="GO" id="GO:0000111">
    <property type="term" value="C:nucleotide-excision repair factor 2 complex"/>
    <property type="evidence" value="ECO:0007669"/>
    <property type="project" value="TreeGrafter"/>
</dbReference>
<dbReference type="SMART" id="SM01031">
    <property type="entry name" value="BHD_2"/>
    <property type="match status" value="1"/>
</dbReference>
<sequence length="1096" mass="120638">MSSEVEENGLLQAESDDELDWEEVEVPINETEQPQHLEITLDRHPKQKTSNKKNGISHADRLIRVDCHKIHTVALIAAARVRNKWINDPLLHARLISLVPLHFQNAFGVIHKSRVPDQNQRGRMFERAIDNLAHWWAESFFEVVPEGHIRNQTFDEVQRKLEIRGLHVEDAVLDEDTLFDMAVDDPETIRSEKSLMKHALMQSGSRDTSAQLFTSLCRALGIPARLVVNIQSVPWQASVGKPKPRYERKPKLKGKEVAVEDQDTESSSMAGLGGGRRLDGGPVPEMSEKAKGKQKAQPVVRLRKTKSKGNVLGAPRKLRSPDPLTTPPVIWTEVFSRPDAKWLPVDPIRAIVNKRKMFDPAPPAVNAPRAPATKVENRMVYVLAFEEDGYARDVTRRYAREYGAKVAKVQGGSSAPNVGGGGRGRQAWWDKVLSCVKRPFQLHRDDLEDQELEAAQYSEGMPTTMSGFKDHPLYVLERHLKQTETIHPPPPITPELGKFRGESVYPRSAVFSLKTSENWMRSTGRMIRAGEQPMKMVKVRAGTVNKMRELEVLKDELKVAGEGDGSGSSSTVGEILQGLYAYSQTEPYIPDPVIDGKVPKNNFGNIDLYVPSMLPKGAAHIPFKGVAKIARKLGFDFAEAVTGFEFKKRRAFPILEGVVVAAENEATLLEAFWEAEREADEKARIKKEDRVLKQWTRLIHGLRIRQRLQEQYGSGKQSGKQHRSGASTSKDAKGARDRLDGSRESSPVADPDDDPSDSAGGFLAGADRVVAAFHLPKNTHIVLPSSAEASSFSTTPLRETPRVKGAGGLHAEMELEETDDDESEPREALELVTYDLEPEASGMDVDARSDADMEEMEVAVPKDSPSAAAGVGFVPMTMQQMAEEAAAKLEDQQQVEVEEVIETAAPQPTASTGRSLRNRTLPASEPTPNANVSVSRSTRAKSTLGAETGTSTNSQTNGTSRSTRSAQPRRASTKRTPTKAAGSKRKRSTPAAKKGGARKGRKASGYESDSEEAEMSEPELEDEFNGGDDEDEEARLDDSDAQGGDFDVDKEHQPSPSKRARPHAARAKVSTAATPAAPRPSTSGMDRDAFPVNYSL</sequence>
<dbReference type="OrthoDB" id="300780at2759"/>
<dbReference type="EMBL" id="CACVBS010000037">
    <property type="protein sequence ID" value="CAA7262889.1"/>
    <property type="molecule type" value="Genomic_DNA"/>
</dbReference>
<dbReference type="GO" id="GO:0006289">
    <property type="term" value="P:nucleotide-excision repair"/>
    <property type="evidence" value="ECO:0007669"/>
    <property type="project" value="InterPro"/>
</dbReference>
<feature type="domain" description="Rad4 beta-hairpin" evidence="8">
    <location>
        <begin position="513"/>
        <end position="591"/>
    </location>
</feature>
<dbReference type="GO" id="GO:0003684">
    <property type="term" value="F:damaged DNA binding"/>
    <property type="evidence" value="ECO:0007669"/>
    <property type="project" value="InterPro"/>
</dbReference>
<dbReference type="InterPro" id="IPR042488">
    <property type="entry name" value="Rad4_BHD3_sf"/>
</dbReference>
<feature type="compositionally biased region" description="Acidic residues" evidence="6">
    <location>
        <begin position="14"/>
        <end position="24"/>
    </location>
</feature>
<dbReference type="Gene3D" id="3.30.70.2460">
    <property type="entry name" value="Rad4, beta-hairpin domain BHD3"/>
    <property type="match status" value="1"/>
</dbReference>
<evidence type="ECO:0000256" key="1">
    <source>
        <dbReference type="ARBA" id="ARBA00004123"/>
    </source>
</evidence>
<feature type="domain" description="Rad4 beta-hairpin" evidence="7">
    <location>
        <begin position="457"/>
        <end position="511"/>
    </location>
</feature>
<evidence type="ECO:0000259" key="9">
    <source>
        <dbReference type="SMART" id="SM01032"/>
    </source>
</evidence>
<feature type="compositionally biased region" description="Low complexity" evidence="6">
    <location>
        <begin position="1070"/>
        <end position="1083"/>
    </location>
</feature>
<dbReference type="InterPro" id="IPR004583">
    <property type="entry name" value="DNA_repair_Rad4"/>
</dbReference>
<dbReference type="AlphaFoldDB" id="A0A8S0XHU4"/>